<name>X1ULZ2_9ZZZZ</name>
<organism evidence="1">
    <name type="scientific">marine sediment metagenome</name>
    <dbReference type="NCBI Taxonomy" id="412755"/>
    <lineage>
        <taxon>unclassified sequences</taxon>
        <taxon>metagenomes</taxon>
        <taxon>ecological metagenomes</taxon>
    </lineage>
</organism>
<proteinExistence type="predicted"/>
<dbReference type="EMBL" id="BARW01021253">
    <property type="protein sequence ID" value="GAJ00921.1"/>
    <property type="molecule type" value="Genomic_DNA"/>
</dbReference>
<gene>
    <name evidence="1" type="ORF">S12H4_35747</name>
</gene>
<dbReference type="AlphaFoldDB" id="X1ULZ2"/>
<comment type="caution">
    <text evidence="1">The sequence shown here is derived from an EMBL/GenBank/DDBJ whole genome shotgun (WGS) entry which is preliminary data.</text>
</comment>
<protein>
    <submittedName>
        <fullName evidence="1">Uncharacterized protein</fullName>
    </submittedName>
</protein>
<evidence type="ECO:0000313" key="1">
    <source>
        <dbReference type="EMBL" id="GAJ00921.1"/>
    </source>
</evidence>
<reference evidence="1" key="1">
    <citation type="journal article" date="2014" name="Front. Microbiol.">
        <title>High frequency of phylogenetically diverse reductive dehalogenase-homologous genes in deep subseafloor sedimentary metagenomes.</title>
        <authorList>
            <person name="Kawai M."/>
            <person name="Futagami T."/>
            <person name="Toyoda A."/>
            <person name="Takaki Y."/>
            <person name="Nishi S."/>
            <person name="Hori S."/>
            <person name="Arai W."/>
            <person name="Tsubouchi T."/>
            <person name="Morono Y."/>
            <person name="Uchiyama I."/>
            <person name="Ito T."/>
            <person name="Fujiyama A."/>
            <person name="Inagaki F."/>
            <person name="Takami H."/>
        </authorList>
    </citation>
    <scope>NUCLEOTIDE SEQUENCE</scope>
    <source>
        <strain evidence="1">Expedition CK06-06</strain>
    </source>
</reference>
<accession>X1ULZ2</accession>
<sequence length="34" mass="3727">MVEPLVKAKGRPLLGVRGRPNEITTFTTSFALAR</sequence>
<feature type="non-terminal residue" evidence="1">
    <location>
        <position position="34"/>
    </location>
</feature>